<dbReference type="EMBL" id="AJWY01005514">
    <property type="protein sequence ID" value="EKC69410.1"/>
    <property type="molecule type" value="Genomic_DNA"/>
</dbReference>
<sequence>DLLLLSLPCAFIDYEVTILDKRPHSVSISLLVDENFCYDSEKGKEIIGDAVKTDSSYYAYMRQNEQNVLEYSGDFNAINWGTVYVTGGFVSFGKPTIKRNKRDGFVNYIHSEHKAYEPVSDKFCAHDTLFFDDGFSIEYMGKKLRGYWTEKFPDAVSALKYCDEKHDELRKQVSLRNTRILRDGQRFGDDYCMLLSAAYREVIASHKL</sequence>
<evidence type="ECO:0000259" key="1">
    <source>
        <dbReference type="Pfam" id="PF17168"/>
    </source>
</evidence>
<dbReference type="InterPro" id="IPR033433">
    <property type="entry name" value="GtaA_N"/>
</dbReference>
<dbReference type="AlphaFoldDB" id="K1TT81"/>
<organism evidence="2">
    <name type="scientific">human gut metagenome</name>
    <dbReference type="NCBI Taxonomy" id="408170"/>
    <lineage>
        <taxon>unclassified sequences</taxon>
        <taxon>metagenomes</taxon>
        <taxon>organismal metagenomes</taxon>
    </lineage>
</organism>
<accession>K1TT81</accession>
<feature type="non-terminal residue" evidence="2">
    <location>
        <position position="208"/>
    </location>
</feature>
<name>K1TT81_9ZZZZ</name>
<comment type="caution">
    <text evidence="2">The sequence shown here is derived from an EMBL/GenBank/DDBJ whole genome shotgun (WGS) entry which is preliminary data.</text>
</comment>
<feature type="non-terminal residue" evidence="2">
    <location>
        <position position="1"/>
    </location>
</feature>
<protein>
    <submittedName>
        <fullName evidence="2">Glutaminase</fullName>
    </submittedName>
</protein>
<feature type="domain" description="Glutaminase A N-terminal" evidence="1">
    <location>
        <begin position="1"/>
        <end position="86"/>
    </location>
</feature>
<gene>
    <name evidence="2" type="ORF">LEA_08308</name>
</gene>
<reference evidence="2" key="1">
    <citation type="journal article" date="2013" name="Environ. Microbiol.">
        <title>Microbiota from the distal guts of lean and obese adolescents exhibit partial functional redundancy besides clear differences in community structure.</title>
        <authorList>
            <person name="Ferrer M."/>
            <person name="Ruiz A."/>
            <person name="Lanza F."/>
            <person name="Haange S.B."/>
            <person name="Oberbach A."/>
            <person name="Till H."/>
            <person name="Bargiela R."/>
            <person name="Campoy C."/>
            <person name="Segura M.T."/>
            <person name="Richter M."/>
            <person name="von Bergen M."/>
            <person name="Seifert J."/>
            <person name="Suarez A."/>
        </authorList>
    </citation>
    <scope>NUCLEOTIDE SEQUENCE</scope>
</reference>
<dbReference type="Pfam" id="PF17168">
    <property type="entry name" value="DUF5127"/>
    <property type="match status" value="1"/>
</dbReference>
<proteinExistence type="predicted"/>
<evidence type="ECO:0000313" key="2">
    <source>
        <dbReference type="EMBL" id="EKC69410.1"/>
    </source>
</evidence>